<organism evidence="1">
    <name type="scientific">mine drainage metagenome</name>
    <dbReference type="NCBI Taxonomy" id="410659"/>
    <lineage>
        <taxon>unclassified sequences</taxon>
        <taxon>metagenomes</taxon>
        <taxon>ecological metagenomes</taxon>
    </lineage>
</organism>
<dbReference type="AlphaFoldDB" id="E6QP12"/>
<name>E6QP12_9ZZZZ</name>
<accession>E6QP12</accession>
<sequence length="79" mass="8779">MLTMSTIWPRNSAKERFAPSMAVAEKLQMGEFSVPVFSGAIALVMGHTSQVFFWRVYECDLSIVIYAAEGGESEFVPID</sequence>
<protein>
    <submittedName>
        <fullName evidence="1">Uncharacterized protein</fullName>
    </submittedName>
</protein>
<dbReference type="EMBL" id="CABQ01000298">
    <property type="protein sequence ID" value="CBI08983.1"/>
    <property type="molecule type" value="Genomic_DNA"/>
</dbReference>
<comment type="caution">
    <text evidence="1">The sequence shown here is derived from an EMBL/GenBank/DDBJ whole genome shotgun (WGS) entry which is preliminary data.</text>
</comment>
<reference evidence="1" key="1">
    <citation type="submission" date="2009-10" db="EMBL/GenBank/DDBJ databases">
        <title>Diversity of trophic interactions inside an arsenic-rich microbial ecosystem.</title>
        <authorList>
            <person name="Bertin P.N."/>
            <person name="Heinrich-Salmeron A."/>
            <person name="Pelletier E."/>
            <person name="Goulhen-Chollet F."/>
            <person name="Arsene-Ploetze F."/>
            <person name="Gallien S."/>
            <person name="Calteau A."/>
            <person name="Vallenet D."/>
            <person name="Casiot C."/>
            <person name="Chane-Woon-Ming B."/>
            <person name="Giloteaux L."/>
            <person name="Barakat M."/>
            <person name="Bonnefoy V."/>
            <person name="Bruneel O."/>
            <person name="Chandler M."/>
            <person name="Cleiss J."/>
            <person name="Duran R."/>
            <person name="Elbaz-Poulichet F."/>
            <person name="Fonknechten N."/>
            <person name="Lauga B."/>
            <person name="Mornico D."/>
            <person name="Ortet P."/>
            <person name="Schaeffer C."/>
            <person name="Siguier P."/>
            <person name="Alexander Thil Smith A."/>
            <person name="Van Dorsselaer A."/>
            <person name="Weissenbach J."/>
            <person name="Medigue C."/>
            <person name="Le Paslier D."/>
        </authorList>
    </citation>
    <scope>NUCLEOTIDE SEQUENCE</scope>
</reference>
<evidence type="ECO:0000313" key="1">
    <source>
        <dbReference type="EMBL" id="CBI08983.1"/>
    </source>
</evidence>
<proteinExistence type="predicted"/>
<gene>
    <name evidence="1" type="ORF">CARN6_2517</name>
</gene>